<dbReference type="PROSITE" id="PS50089">
    <property type="entry name" value="ZF_RING_2"/>
    <property type="match status" value="1"/>
</dbReference>
<evidence type="ECO:0000256" key="8">
    <source>
        <dbReference type="PROSITE-ProRule" id="PRU00175"/>
    </source>
</evidence>
<evidence type="ECO:0000256" key="7">
    <source>
        <dbReference type="ARBA" id="ARBA00023136"/>
    </source>
</evidence>
<proteinExistence type="predicted"/>
<keyword evidence="3" id="KW-0479">Metal-binding</keyword>
<evidence type="ECO:0000256" key="6">
    <source>
        <dbReference type="ARBA" id="ARBA00022989"/>
    </source>
</evidence>
<evidence type="ECO:0000256" key="9">
    <source>
        <dbReference type="SAM" id="Phobius"/>
    </source>
</evidence>
<gene>
    <name evidence="11" type="ORF">TTHERM_00852970</name>
</gene>
<dbReference type="PANTHER" id="PTHR46539:SF1">
    <property type="entry name" value="E3 UBIQUITIN-PROTEIN LIGASE ATL42"/>
    <property type="match status" value="1"/>
</dbReference>
<dbReference type="STRING" id="312017.Q24E43"/>
<keyword evidence="5" id="KW-0862">Zinc</keyword>
<dbReference type="InParanoid" id="Q24E43"/>
<dbReference type="InterPro" id="IPR001841">
    <property type="entry name" value="Znf_RING"/>
</dbReference>
<evidence type="ECO:0000256" key="5">
    <source>
        <dbReference type="ARBA" id="ARBA00022833"/>
    </source>
</evidence>
<organism evidence="11 12">
    <name type="scientific">Tetrahymena thermophila (strain SB210)</name>
    <dbReference type="NCBI Taxonomy" id="312017"/>
    <lineage>
        <taxon>Eukaryota</taxon>
        <taxon>Sar</taxon>
        <taxon>Alveolata</taxon>
        <taxon>Ciliophora</taxon>
        <taxon>Intramacronucleata</taxon>
        <taxon>Oligohymenophorea</taxon>
        <taxon>Hymenostomatida</taxon>
        <taxon>Tetrahymenina</taxon>
        <taxon>Tetrahymenidae</taxon>
        <taxon>Tetrahymena</taxon>
    </lineage>
</organism>
<feature type="transmembrane region" description="Helical" evidence="9">
    <location>
        <begin position="113"/>
        <end position="133"/>
    </location>
</feature>
<evidence type="ECO:0000313" key="11">
    <source>
        <dbReference type="EMBL" id="EAS06058.2"/>
    </source>
</evidence>
<evidence type="ECO:0000256" key="4">
    <source>
        <dbReference type="ARBA" id="ARBA00022771"/>
    </source>
</evidence>
<feature type="domain" description="RING-type" evidence="10">
    <location>
        <begin position="167"/>
        <end position="210"/>
    </location>
</feature>
<feature type="transmembrane region" description="Helical" evidence="9">
    <location>
        <begin position="44"/>
        <end position="68"/>
    </location>
</feature>
<dbReference type="InterPro" id="IPR011016">
    <property type="entry name" value="Znf_RING-CH"/>
</dbReference>
<dbReference type="Pfam" id="PF13639">
    <property type="entry name" value="zf-RING_2"/>
    <property type="match status" value="1"/>
</dbReference>
<dbReference type="SUPFAM" id="SSF57850">
    <property type="entry name" value="RING/U-box"/>
    <property type="match status" value="1"/>
</dbReference>
<reference evidence="12" key="1">
    <citation type="journal article" date="2006" name="PLoS Biol.">
        <title>Macronuclear genome sequence of the ciliate Tetrahymena thermophila, a model eukaryote.</title>
        <authorList>
            <person name="Eisen J.A."/>
            <person name="Coyne R.S."/>
            <person name="Wu M."/>
            <person name="Wu D."/>
            <person name="Thiagarajan M."/>
            <person name="Wortman J.R."/>
            <person name="Badger J.H."/>
            <person name="Ren Q."/>
            <person name="Amedeo P."/>
            <person name="Jones K.M."/>
            <person name="Tallon L.J."/>
            <person name="Delcher A.L."/>
            <person name="Salzberg S.L."/>
            <person name="Silva J.C."/>
            <person name="Haas B.J."/>
            <person name="Majoros W.H."/>
            <person name="Farzad M."/>
            <person name="Carlton J.M."/>
            <person name="Smith R.K. Jr."/>
            <person name="Garg J."/>
            <person name="Pearlman R.E."/>
            <person name="Karrer K.M."/>
            <person name="Sun L."/>
            <person name="Manning G."/>
            <person name="Elde N.C."/>
            <person name="Turkewitz A.P."/>
            <person name="Asai D.J."/>
            <person name="Wilkes D.E."/>
            <person name="Wang Y."/>
            <person name="Cai H."/>
            <person name="Collins K."/>
            <person name="Stewart B.A."/>
            <person name="Lee S.R."/>
            <person name="Wilamowska K."/>
            <person name="Weinberg Z."/>
            <person name="Ruzzo W.L."/>
            <person name="Wloga D."/>
            <person name="Gaertig J."/>
            <person name="Frankel J."/>
            <person name="Tsao C.-C."/>
            <person name="Gorovsky M.A."/>
            <person name="Keeling P.J."/>
            <person name="Waller R.F."/>
            <person name="Patron N.J."/>
            <person name="Cherry J.M."/>
            <person name="Stover N.A."/>
            <person name="Krieger C.J."/>
            <person name="del Toro C."/>
            <person name="Ryder H.F."/>
            <person name="Williamson S.C."/>
            <person name="Barbeau R.A."/>
            <person name="Hamilton E.P."/>
            <person name="Orias E."/>
        </authorList>
    </citation>
    <scope>NUCLEOTIDE SEQUENCE [LARGE SCALE GENOMIC DNA]</scope>
    <source>
        <strain evidence="12">SB210</strain>
    </source>
</reference>
<keyword evidence="4 8" id="KW-0863">Zinc-finger</keyword>
<dbReference type="HOGENOM" id="CLU_786398_0_0_1"/>
<keyword evidence="12" id="KW-1185">Reference proteome</keyword>
<dbReference type="AlphaFoldDB" id="Q24E43"/>
<dbReference type="GeneID" id="7824445"/>
<dbReference type="OrthoDB" id="290598at2759"/>
<dbReference type="Gene3D" id="3.30.40.10">
    <property type="entry name" value="Zinc/RING finger domain, C3HC4 (zinc finger)"/>
    <property type="match status" value="1"/>
</dbReference>
<dbReference type="Proteomes" id="UP000009168">
    <property type="component" value="Unassembled WGS sequence"/>
</dbReference>
<keyword evidence="7 9" id="KW-0472">Membrane</keyword>
<dbReference type="SMART" id="SM00744">
    <property type="entry name" value="RINGv"/>
    <property type="match status" value="1"/>
</dbReference>
<comment type="subcellular location">
    <subcellularLocation>
        <location evidence="1">Membrane</location>
    </subcellularLocation>
</comment>
<evidence type="ECO:0000256" key="3">
    <source>
        <dbReference type="ARBA" id="ARBA00022723"/>
    </source>
</evidence>
<protein>
    <submittedName>
        <fullName evidence="11">Zinc finger, C3HC4 type (RING finger) protein</fullName>
    </submittedName>
</protein>
<evidence type="ECO:0000259" key="10">
    <source>
        <dbReference type="PROSITE" id="PS50089"/>
    </source>
</evidence>
<dbReference type="EMBL" id="GG662311">
    <property type="protein sequence ID" value="EAS06058.2"/>
    <property type="molecule type" value="Genomic_DNA"/>
</dbReference>
<dbReference type="GO" id="GO:0008270">
    <property type="term" value="F:zinc ion binding"/>
    <property type="evidence" value="ECO:0007669"/>
    <property type="project" value="UniProtKB-KW"/>
</dbReference>
<evidence type="ECO:0000256" key="2">
    <source>
        <dbReference type="ARBA" id="ARBA00022692"/>
    </source>
</evidence>
<evidence type="ECO:0000313" key="12">
    <source>
        <dbReference type="Proteomes" id="UP000009168"/>
    </source>
</evidence>
<keyword evidence="2 9" id="KW-0812">Transmembrane</keyword>
<dbReference type="KEGG" id="tet:TTHERM_00852970"/>
<accession>Q24E43</accession>
<name>Q24E43_TETTS</name>
<evidence type="ECO:0000256" key="1">
    <source>
        <dbReference type="ARBA" id="ARBA00004370"/>
    </source>
</evidence>
<dbReference type="GO" id="GO:0016020">
    <property type="term" value="C:membrane"/>
    <property type="evidence" value="ECO:0007669"/>
    <property type="project" value="UniProtKB-SubCell"/>
</dbReference>
<sequence>MVIYPAYNTQKVFYFAEQLHEVIFLGDEDPYYQLSRKERIKKRYWYIDIILTIGDLTLAILGVVFFSINDYFRFMLSLNKTEGFSDDCQFSSAWIMFWSIVLLCISRKNAFQLVLIAIISMPFIVCLLPIKLMKQNKQKRIKNLQCLKIIQSFKYHPNTLQGDEHSCSICRIDYALGVNIKILPCSSLHHFHSNCIKTWFKISPSCPLCRKELGKIIDDIRSTNGAPSYLVLDNQNFSQVNNDLESQENNGQNNQIQNENQINQQQNQSNSQINSIENQQN</sequence>
<keyword evidence="6 9" id="KW-1133">Transmembrane helix</keyword>
<dbReference type="InterPro" id="IPR013083">
    <property type="entry name" value="Znf_RING/FYVE/PHD"/>
</dbReference>
<dbReference type="RefSeq" id="XP_001026303.2">
    <property type="nucleotide sequence ID" value="XM_001026303.2"/>
</dbReference>
<dbReference type="PANTHER" id="PTHR46539">
    <property type="entry name" value="E3 UBIQUITIN-PROTEIN LIGASE ATL42"/>
    <property type="match status" value="1"/>
</dbReference>